<sequence>MVYKYYVTVDGGYILNPETWKLRPNNDAGPNLHPFGLQRTCKSIAQEMAGSALKHNLVTFTTIDTMRELAFQWETLVSMNLKLCKHLLQTVAKEEFGGRMPDSFKETMSHHCPEYMLLQNDINNLFHPGYEGEDAHETLWSNFSITPSAERYSFAKFIMQQPEFAPFLARVPKSVLELDLHHQPWNIPSDEETRTLFNLLLPFMTMFPSATPHIPSFWEHFLDAPNRLKYRFSAAAAAIKFLGSLKPSSRAHLRCVLLDEDRESVAHPERHGRGLVRFCEENPLLRIERRVSIWKTLLPQKERADPLECINDGGTYGGRDSRWAVCGSEPLGWNENTFAYYDWYYLGNYRLGCMVATLELAPSLQM</sequence>
<name>A0AAN6YNU2_9PEZI</name>
<dbReference type="EMBL" id="MU858047">
    <property type="protein sequence ID" value="KAK4219657.1"/>
    <property type="molecule type" value="Genomic_DNA"/>
</dbReference>
<dbReference type="Proteomes" id="UP001301769">
    <property type="component" value="Unassembled WGS sequence"/>
</dbReference>
<evidence type="ECO:0000313" key="2">
    <source>
        <dbReference type="Proteomes" id="UP001301769"/>
    </source>
</evidence>
<comment type="caution">
    <text evidence="1">The sequence shown here is derived from an EMBL/GenBank/DDBJ whole genome shotgun (WGS) entry which is preliminary data.</text>
</comment>
<organism evidence="1 2">
    <name type="scientific">Rhypophila decipiens</name>
    <dbReference type="NCBI Taxonomy" id="261697"/>
    <lineage>
        <taxon>Eukaryota</taxon>
        <taxon>Fungi</taxon>
        <taxon>Dikarya</taxon>
        <taxon>Ascomycota</taxon>
        <taxon>Pezizomycotina</taxon>
        <taxon>Sordariomycetes</taxon>
        <taxon>Sordariomycetidae</taxon>
        <taxon>Sordariales</taxon>
        <taxon>Naviculisporaceae</taxon>
        <taxon>Rhypophila</taxon>
    </lineage>
</organism>
<accession>A0AAN6YNU2</accession>
<proteinExistence type="predicted"/>
<evidence type="ECO:0000313" key="1">
    <source>
        <dbReference type="EMBL" id="KAK4219657.1"/>
    </source>
</evidence>
<keyword evidence="2" id="KW-1185">Reference proteome</keyword>
<reference evidence="1" key="2">
    <citation type="submission" date="2023-05" db="EMBL/GenBank/DDBJ databases">
        <authorList>
            <consortium name="Lawrence Berkeley National Laboratory"/>
            <person name="Steindorff A."/>
            <person name="Hensen N."/>
            <person name="Bonometti L."/>
            <person name="Westerberg I."/>
            <person name="Brannstrom I.O."/>
            <person name="Guillou S."/>
            <person name="Cros-Aarteil S."/>
            <person name="Calhoun S."/>
            <person name="Haridas S."/>
            <person name="Kuo A."/>
            <person name="Mondo S."/>
            <person name="Pangilinan J."/>
            <person name="Riley R."/>
            <person name="Labutti K."/>
            <person name="Andreopoulos B."/>
            <person name="Lipzen A."/>
            <person name="Chen C."/>
            <person name="Yanf M."/>
            <person name="Daum C."/>
            <person name="Ng V."/>
            <person name="Clum A."/>
            <person name="Ohm R."/>
            <person name="Martin F."/>
            <person name="Silar P."/>
            <person name="Natvig D."/>
            <person name="Lalanne C."/>
            <person name="Gautier V."/>
            <person name="Ament-Velasquez S.L."/>
            <person name="Kruys A."/>
            <person name="Hutchinson M.I."/>
            <person name="Powell A.J."/>
            <person name="Barry K."/>
            <person name="Miller A.N."/>
            <person name="Grigoriev I.V."/>
            <person name="Debuchy R."/>
            <person name="Gladieux P."/>
            <person name="Thoren M.H."/>
            <person name="Johannesson H."/>
        </authorList>
    </citation>
    <scope>NUCLEOTIDE SEQUENCE</scope>
    <source>
        <strain evidence="1">PSN293</strain>
    </source>
</reference>
<reference evidence="1" key="1">
    <citation type="journal article" date="2023" name="Mol. Phylogenet. Evol.">
        <title>Genome-scale phylogeny and comparative genomics of the fungal order Sordariales.</title>
        <authorList>
            <person name="Hensen N."/>
            <person name="Bonometti L."/>
            <person name="Westerberg I."/>
            <person name="Brannstrom I.O."/>
            <person name="Guillou S."/>
            <person name="Cros-Aarteil S."/>
            <person name="Calhoun S."/>
            <person name="Haridas S."/>
            <person name="Kuo A."/>
            <person name="Mondo S."/>
            <person name="Pangilinan J."/>
            <person name="Riley R."/>
            <person name="LaButti K."/>
            <person name="Andreopoulos B."/>
            <person name="Lipzen A."/>
            <person name="Chen C."/>
            <person name="Yan M."/>
            <person name="Daum C."/>
            <person name="Ng V."/>
            <person name="Clum A."/>
            <person name="Steindorff A."/>
            <person name="Ohm R.A."/>
            <person name="Martin F."/>
            <person name="Silar P."/>
            <person name="Natvig D.O."/>
            <person name="Lalanne C."/>
            <person name="Gautier V."/>
            <person name="Ament-Velasquez S.L."/>
            <person name="Kruys A."/>
            <person name="Hutchinson M.I."/>
            <person name="Powell A.J."/>
            <person name="Barry K."/>
            <person name="Miller A.N."/>
            <person name="Grigoriev I.V."/>
            <person name="Debuchy R."/>
            <person name="Gladieux P."/>
            <person name="Hiltunen Thoren M."/>
            <person name="Johannesson H."/>
        </authorList>
    </citation>
    <scope>NUCLEOTIDE SEQUENCE</scope>
    <source>
        <strain evidence="1">PSN293</strain>
    </source>
</reference>
<gene>
    <name evidence="1" type="ORF">QBC37DRAFT_409466</name>
</gene>
<dbReference type="AlphaFoldDB" id="A0AAN6YNU2"/>
<protein>
    <submittedName>
        <fullName evidence="1">Uncharacterized protein</fullName>
    </submittedName>
</protein>